<reference evidence="2" key="2">
    <citation type="submission" date="2022-01" db="EMBL/GenBank/DDBJ databases">
        <authorList>
            <person name="Yamashiro T."/>
            <person name="Shiraishi A."/>
            <person name="Satake H."/>
            <person name="Nakayama K."/>
        </authorList>
    </citation>
    <scope>NUCLEOTIDE SEQUENCE</scope>
</reference>
<feature type="region of interest" description="Disordered" evidence="1">
    <location>
        <begin position="153"/>
        <end position="175"/>
    </location>
</feature>
<accession>A0ABQ5EBJ3</accession>
<sequence>MSRWTKNLIPTALRNKRNKYGEKNVVVENYGNEATSIVDHCNTTDNLEQLVGVLKPPVVDVNNPTVGSTKGRKKLRIKGRKEKAIEKSLKGRNSCSLCGGTDHNKRTCPRRFEGQDEVVVQKEVGQEEVLVQKEVCQEEVVVQKEVCQEEAVQENVDLSEDEEECSEEDEDLIHE</sequence>
<comment type="caution">
    <text evidence="2">The sequence shown here is derived from an EMBL/GenBank/DDBJ whole genome shotgun (WGS) entry which is preliminary data.</text>
</comment>
<evidence type="ECO:0000313" key="2">
    <source>
        <dbReference type="EMBL" id="GJT47937.1"/>
    </source>
</evidence>
<protein>
    <recommendedName>
        <fullName evidence="4">Protein FAR1-RELATED SEQUENCE</fullName>
    </recommendedName>
</protein>
<name>A0ABQ5EBJ3_9ASTR</name>
<organism evidence="2 3">
    <name type="scientific">Tanacetum coccineum</name>
    <dbReference type="NCBI Taxonomy" id="301880"/>
    <lineage>
        <taxon>Eukaryota</taxon>
        <taxon>Viridiplantae</taxon>
        <taxon>Streptophyta</taxon>
        <taxon>Embryophyta</taxon>
        <taxon>Tracheophyta</taxon>
        <taxon>Spermatophyta</taxon>
        <taxon>Magnoliopsida</taxon>
        <taxon>eudicotyledons</taxon>
        <taxon>Gunneridae</taxon>
        <taxon>Pentapetalae</taxon>
        <taxon>asterids</taxon>
        <taxon>campanulids</taxon>
        <taxon>Asterales</taxon>
        <taxon>Asteraceae</taxon>
        <taxon>Asteroideae</taxon>
        <taxon>Anthemideae</taxon>
        <taxon>Anthemidinae</taxon>
        <taxon>Tanacetum</taxon>
    </lineage>
</organism>
<proteinExistence type="predicted"/>
<evidence type="ECO:0000256" key="1">
    <source>
        <dbReference type="SAM" id="MobiDB-lite"/>
    </source>
</evidence>
<feature type="compositionally biased region" description="Acidic residues" evidence="1">
    <location>
        <begin position="157"/>
        <end position="175"/>
    </location>
</feature>
<evidence type="ECO:0000313" key="3">
    <source>
        <dbReference type="Proteomes" id="UP001151760"/>
    </source>
</evidence>
<keyword evidence="3" id="KW-1185">Reference proteome</keyword>
<dbReference type="Proteomes" id="UP001151760">
    <property type="component" value="Unassembled WGS sequence"/>
</dbReference>
<dbReference type="EMBL" id="BQNB010016110">
    <property type="protein sequence ID" value="GJT47937.1"/>
    <property type="molecule type" value="Genomic_DNA"/>
</dbReference>
<evidence type="ECO:0008006" key="4">
    <source>
        <dbReference type="Google" id="ProtNLM"/>
    </source>
</evidence>
<reference evidence="2" key="1">
    <citation type="journal article" date="2022" name="Int. J. Mol. Sci.">
        <title>Draft Genome of Tanacetum Coccineum: Genomic Comparison of Closely Related Tanacetum-Family Plants.</title>
        <authorList>
            <person name="Yamashiro T."/>
            <person name="Shiraishi A."/>
            <person name="Nakayama K."/>
            <person name="Satake H."/>
        </authorList>
    </citation>
    <scope>NUCLEOTIDE SEQUENCE</scope>
</reference>
<gene>
    <name evidence="2" type="ORF">Tco_0974094</name>
</gene>